<name>V6LK04_9EUKA</name>
<evidence type="ECO:0000313" key="8">
    <source>
        <dbReference type="EMBL" id="KAH0573285.1"/>
    </source>
</evidence>
<dbReference type="Proteomes" id="UP000018208">
    <property type="component" value="Unassembled WGS sequence"/>
</dbReference>
<dbReference type="GO" id="GO:0005524">
    <property type="term" value="F:ATP binding"/>
    <property type="evidence" value="ECO:0007669"/>
    <property type="project" value="UniProtKB-KW"/>
</dbReference>
<evidence type="ECO:0000259" key="6">
    <source>
        <dbReference type="PROSITE" id="PS51194"/>
    </source>
</evidence>
<protein>
    <submittedName>
        <fullName evidence="7">DEAD/DEAH box helicase domain-containing protein</fullName>
    </submittedName>
</protein>
<reference evidence="7 8" key="1">
    <citation type="journal article" date="2014" name="PLoS Genet.">
        <title>The Genome of Spironucleus salmonicida Highlights a Fish Pathogen Adapted to Fluctuating Environments.</title>
        <authorList>
            <person name="Xu F."/>
            <person name="Jerlstrom-Hultqvist J."/>
            <person name="Einarsson E."/>
            <person name="Astvaldsson A."/>
            <person name="Svard S.G."/>
            <person name="Andersson J.O."/>
        </authorList>
    </citation>
    <scope>NUCLEOTIDE SEQUENCE</scope>
    <source>
        <strain evidence="8">ATCC 50377</strain>
    </source>
</reference>
<dbReference type="InterPro" id="IPR050474">
    <property type="entry name" value="Hel308_SKI2-like"/>
</dbReference>
<gene>
    <name evidence="7" type="ORF">SS50377_14967</name>
    <name evidence="8" type="ORF">SS50377_25405</name>
</gene>
<dbReference type="Pfam" id="PF00270">
    <property type="entry name" value="DEAD"/>
    <property type="match status" value="1"/>
</dbReference>
<evidence type="ECO:0000256" key="1">
    <source>
        <dbReference type="ARBA" id="ARBA00022741"/>
    </source>
</evidence>
<dbReference type="OrthoDB" id="5575at2759"/>
<dbReference type="GO" id="GO:0004386">
    <property type="term" value="F:helicase activity"/>
    <property type="evidence" value="ECO:0007669"/>
    <property type="project" value="UniProtKB-KW"/>
</dbReference>
<evidence type="ECO:0000313" key="9">
    <source>
        <dbReference type="Proteomes" id="UP000018208"/>
    </source>
</evidence>
<evidence type="ECO:0000256" key="3">
    <source>
        <dbReference type="ARBA" id="ARBA00022806"/>
    </source>
</evidence>
<evidence type="ECO:0000256" key="4">
    <source>
        <dbReference type="ARBA" id="ARBA00022840"/>
    </source>
</evidence>
<feature type="domain" description="Helicase ATP-binding" evidence="5">
    <location>
        <begin position="59"/>
        <end position="210"/>
    </location>
</feature>
<keyword evidence="2" id="KW-0378">Hydrolase</keyword>
<dbReference type="GO" id="GO:0003676">
    <property type="term" value="F:nucleic acid binding"/>
    <property type="evidence" value="ECO:0007669"/>
    <property type="project" value="InterPro"/>
</dbReference>
<dbReference type="InterPro" id="IPR001650">
    <property type="entry name" value="Helicase_C-like"/>
</dbReference>
<dbReference type="PROSITE" id="PS51192">
    <property type="entry name" value="HELICASE_ATP_BIND_1"/>
    <property type="match status" value="1"/>
</dbReference>
<keyword evidence="9" id="KW-1185">Reference proteome</keyword>
<dbReference type="InterPro" id="IPR036388">
    <property type="entry name" value="WH-like_DNA-bd_sf"/>
</dbReference>
<dbReference type="Gene3D" id="1.10.10.10">
    <property type="entry name" value="Winged helix-like DNA-binding domain superfamily/Winged helix DNA-binding domain"/>
    <property type="match status" value="1"/>
</dbReference>
<dbReference type="SMART" id="SM00487">
    <property type="entry name" value="DEXDc"/>
    <property type="match status" value="1"/>
</dbReference>
<accession>V6LK04</accession>
<dbReference type="SMART" id="SM00490">
    <property type="entry name" value="HELICc"/>
    <property type="match status" value="1"/>
</dbReference>
<dbReference type="PANTHER" id="PTHR47961:SF6">
    <property type="entry name" value="DNA-DIRECTED DNA POLYMERASE"/>
    <property type="match status" value="1"/>
</dbReference>
<dbReference type="InterPro" id="IPR011545">
    <property type="entry name" value="DEAD/DEAH_box_helicase_dom"/>
</dbReference>
<dbReference type="PANTHER" id="PTHR47961">
    <property type="entry name" value="DNA POLYMERASE THETA, PUTATIVE (AFU_ORTHOLOGUE AFUA_1G05260)-RELATED"/>
    <property type="match status" value="1"/>
</dbReference>
<organism evidence="7">
    <name type="scientific">Spironucleus salmonicida</name>
    <dbReference type="NCBI Taxonomy" id="348837"/>
    <lineage>
        <taxon>Eukaryota</taxon>
        <taxon>Metamonada</taxon>
        <taxon>Diplomonadida</taxon>
        <taxon>Hexamitidae</taxon>
        <taxon>Hexamitinae</taxon>
        <taxon>Spironucleus</taxon>
    </lineage>
</organism>
<evidence type="ECO:0000313" key="7">
    <source>
        <dbReference type="EMBL" id="EST44950.1"/>
    </source>
</evidence>
<feature type="domain" description="Helicase C-terminal" evidence="6">
    <location>
        <begin position="227"/>
        <end position="401"/>
    </location>
</feature>
<dbReference type="SUPFAM" id="SSF52540">
    <property type="entry name" value="P-loop containing nucleoside triphosphate hydrolases"/>
    <property type="match status" value="1"/>
</dbReference>
<dbReference type="InterPro" id="IPR014001">
    <property type="entry name" value="Helicase_ATP-bd"/>
</dbReference>
<keyword evidence="3 7" id="KW-0347">Helicase</keyword>
<evidence type="ECO:0000259" key="5">
    <source>
        <dbReference type="PROSITE" id="PS51192"/>
    </source>
</evidence>
<dbReference type="Pfam" id="PF00271">
    <property type="entry name" value="Helicase_C"/>
    <property type="match status" value="1"/>
</dbReference>
<dbReference type="GO" id="GO:0016787">
    <property type="term" value="F:hydrolase activity"/>
    <property type="evidence" value="ECO:0007669"/>
    <property type="project" value="UniProtKB-KW"/>
</dbReference>
<proteinExistence type="predicted"/>
<evidence type="ECO:0000256" key="2">
    <source>
        <dbReference type="ARBA" id="ARBA00022801"/>
    </source>
</evidence>
<keyword evidence="4" id="KW-0067">ATP-binding</keyword>
<dbReference type="InterPro" id="IPR027417">
    <property type="entry name" value="P-loop_NTPase"/>
</dbReference>
<dbReference type="EMBL" id="KI546101">
    <property type="protein sequence ID" value="EST44950.1"/>
    <property type="molecule type" value="Genomic_DNA"/>
</dbReference>
<keyword evidence="1" id="KW-0547">Nucleotide-binding</keyword>
<dbReference type="PROSITE" id="PS51194">
    <property type="entry name" value="HELICASE_CTER"/>
    <property type="match status" value="1"/>
</dbReference>
<sequence length="897" mass="104248">MEELFIESLSDAILQAKCVKKFVIHERKVNIIPDVYNQSASPPFPTFRNFLLNSLQIVAITEALHSSAIITAPTSAGKTLVGAFLIDTFYKQQKRSFFTVPSRALASEVHEFLTSIFGTVGYNCGDKKINSNALIQVLTYEKFDILTQKTNIEKALIIIDEFHFIGLEGRGYVIERLLANKNNQFLCLSATLKNAKEIAAWIGFKLLQFDEKHRKFHVKTEFCKSLNLSEKLIQNSNQNFSTIIFVRNRQKVIDLAIEYAQKFPKITLIQPPQNNILKRTLAHQVGFHSASLNSSDRKIVENLFRNNAIKLLFATTTLAYGVNLHADNVIIYDSLHFTQSDLLQMSGRAGRDRDGEAIIVGETREIVIEVAESQFLDDILRSAIIFRNQGFNLIEGIKNSLFCYQNKLNDQQLNELIINIEQLLQKYEFVGQNGLTRLGKCVIRLYQSPKLIIQLSNLMKQYQHNMSGLIQIATISMPKYSILSDNQMQEFADIISLISTTYHSKIGVLFKLAKTNIRFETFEQEKQVFIEEWNRILNLIFEICIINKNGYWGNLACQELCQIEEETDNILLKNDDIQLHSDIVRAIQQNKIDDLNERQQNLVRLCQEMYKFAFDVQIQPIHDNQFRITIHMTNYKNIKYMIFGYDILINDIIPSARTVIEFQCDIQQNPSIFLLIYQGCNRQLMGFNMFEYFIPVNKSEKSYKFQNIQQLTTLLQTLDIQGKNIFILSDNLKQEDKIQISKTLGIVDQKILFNLDLDINYKTELSLQKQQYQLIYGRNISNSDSLFIFQNSIIFQDSDSSIFTLESILDLRFQQIFQDNMETNIEEFMQMLSESFLIQRYQENPSFYQLQILNNYLFQQNYKYTVTEDQISTHLTQLIESILEQFQFDGEIIIYKQ</sequence>
<dbReference type="AlphaFoldDB" id="V6LK04"/>
<dbReference type="EMBL" id="AUWU02000005">
    <property type="protein sequence ID" value="KAH0573285.1"/>
    <property type="molecule type" value="Genomic_DNA"/>
</dbReference>
<dbReference type="VEuPathDB" id="GiardiaDB:SS50377_25405"/>
<reference evidence="8" key="2">
    <citation type="submission" date="2020-12" db="EMBL/GenBank/DDBJ databases">
        <title>New Spironucleus salmonicida genome in near-complete chromosomes.</title>
        <authorList>
            <person name="Xu F."/>
            <person name="Kurt Z."/>
            <person name="Jimenez-Gonzalez A."/>
            <person name="Astvaldsson A."/>
            <person name="Andersson J.O."/>
            <person name="Svard S.G."/>
        </authorList>
    </citation>
    <scope>NUCLEOTIDE SEQUENCE</scope>
    <source>
        <strain evidence="8">ATCC 50377</strain>
    </source>
</reference>
<dbReference type="Gene3D" id="3.40.50.300">
    <property type="entry name" value="P-loop containing nucleotide triphosphate hydrolases"/>
    <property type="match status" value="2"/>
</dbReference>